<dbReference type="InterPro" id="IPR009097">
    <property type="entry name" value="Cyclic_Pdiesterase"/>
</dbReference>
<evidence type="ECO:0000256" key="2">
    <source>
        <dbReference type="HAMAP-Rule" id="MF_01940"/>
    </source>
</evidence>
<accession>A0A8B3RYN8</accession>
<dbReference type="Pfam" id="PF02834">
    <property type="entry name" value="LigT_PEase"/>
    <property type="match status" value="2"/>
</dbReference>
<feature type="domain" description="Phosphoesterase HXTX" evidence="3">
    <location>
        <begin position="10"/>
        <end position="87"/>
    </location>
</feature>
<comment type="caution">
    <text evidence="4">The sequence shown here is derived from an EMBL/GenBank/DDBJ whole genome shotgun (WGS) entry which is preliminary data.</text>
</comment>
<dbReference type="EMBL" id="RPGO01000035">
    <property type="protein sequence ID" value="RZB28787.1"/>
    <property type="molecule type" value="Genomic_DNA"/>
</dbReference>
<dbReference type="NCBIfam" id="TIGR02258">
    <property type="entry name" value="2_5_ligase"/>
    <property type="match status" value="1"/>
</dbReference>
<evidence type="ECO:0000313" key="5">
    <source>
        <dbReference type="Proteomes" id="UP000291831"/>
    </source>
</evidence>
<name>A0A8B3RYN8_9EURY</name>
<dbReference type="Proteomes" id="UP000291831">
    <property type="component" value="Unassembled WGS sequence"/>
</dbReference>
<dbReference type="InterPro" id="IPR004175">
    <property type="entry name" value="RNA_CPDase"/>
</dbReference>
<dbReference type="SUPFAM" id="SSF55144">
    <property type="entry name" value="LigT-like"/>
    <property type="match status" value="1"/>
</dbReference>
<dbReference type="AlphaFoldDB" id="A0A8B3RYN8"/>
<feature type="active site" description="Proton donor" evidence="2">
    <location>
        <position position="38"/>
    </location>
</feature>
<dbReference type="GO" id="GO:0004113">
    <property type="term" value="F:2',3'-cyclic-nucleotide 3'-phosphodiesterase activity"/>
    <property type="evidence" value="ECO:0007669"/>
    <property type="project" value="InterPro"/>
</dbReference>
<dbReference type="PANTHER" id="PTHR35561:SF1">
    <property type="entry name" value="RNA 2',3'-CYCLIC PHOSPHODIESTERASE"/>
    <property type="match status" value="1"/>
</dbReference>
<gene>
    <name evidence="4" type="ORF">AEth_01789</name>
</gene>
<evidence type="ECO:0000256" key="1">
    <source>
        <dbReference type="ARBA" id="ARBA00022801"/>
    </source>
</evidence>
<dbReference type="Gene3D" id="3.90.1140.10">
    <property type="entry name" value="Cyclic phosphodiesterase"/>
    <property type="match status" value="1"/>
</dbReference>
<organism evidence="4 5">
    <name type="scientific">Candidatus Argoarchaeum ethanivorans</name>
    <dbReference type="NCBI Taxonomy" id="2608793"/>
    <lineage>
        <taxon>Archaea</taxon>
        <taxon>Methanobacteriati</taxon>
        <taxon>Methanobacteriota</taxon>
        <taxon>Stenosarchaea group</taxon>
        <taxon>Methanomicrobia</taxon>
        <taxon>Methanosarcinales</taxon>
        <taxon>Methanosarcinales incertae sedis</taxon>
        <taxon>GOM Arc I cluster</taxon>
        <taxon>Candidatus Argoarchaeum</taxon>
    </lineage>
</organism>
<feature type="domain" description="Phosphoesterase HXTX" evidence="3">
    <location>
        <begin position="92"/>
        <end position="170"/>
    </location>
</feature>
<comment type="function">
    <text evidence="2">Hydrolyzes RNA 2',3'-cyclic phosphodiester to an RNA 2'-phosphomonoester.</text>
</comment>
<dbReference type="InterPro" id="IPR014051">
    <property type="entry name" value="Phosphoesterase_HXTX"/>
</dbReference>
<evidence type="ECO:0000259" key="3">
    <source>
        <dbReference type="Pfam" id="PF02834"/>
    </source>
</evidence>
<comment type="similarity">
    <text evidence="2">Belongs to the 2H phosphoesterase superfamily. ThpR family.</text>
</comment>
<dbReference type="HAMAP" id="MF_01940">
    <property type="entry name" value="RNA_CPDase"/>
    <property type="match status" value="1"/>
</dbReference>
<protein>
    <recommendedName>
        <fullName evidence="2">RNA 2',3'-cyclic phosphodiesterase</fullName>
        <shortName evidence="2">RNA 2',3'-CPDase</shortName>
        <ecNumber evidence="2">3.1.4.58</ecNumber>
    </recommendedName>
</protein>
<reference evidence="5" key="1">
    <citation type="submission" date="2019-01" db="EMBL/GenBank/DDBJ databases">
        <title>Anaerobic oxidation of ethane by archaea from a marine hydrocarbon seep.</title>
        <authorList>
            <person name="Musat F."/>
        </authorList>
    </citation>
    <scope>NUCLEOTIDE SEQUENCE [LARGE SCALE GENOMIC DNA]</scope>
</reference>
<sequence length="179" mass="19614">MRTFIAVDFPASFAESIEDVGSNFDLPDIKLVRPELVHITMKFLGEVDESGVSRICTALSQVSFPPFEAELGGVGVFPKSDRIKVIWLGAKGNFDALQREVDKVLSGFGFASSNDFTAHATIARVKRIDSKKERQLKEKVSSLADITLGSFTVNSLKVKKSTLTAKGPIYETVCEILLK</sequence>
<proteinExistence type="inferred from homology"/>
<feature type="short sequence motif" description="HXTX 2" evidence="2">
    <location>
        <begin position="119"/>
        <end position="122"/>
    </location>
</feature>
<dbReference type="PANTHER" id="PTHR35561">
    <property type="entry name" value="RNA 2',3'-CYCLIC PHOSPHODIESTERASE"/>
    <property type="match status" value="1"/>
</dbReference>
<comment type="catalytic activity">
    <reaction evidence="2">
        <text>a 3'-end 2',3'-cyclophospho-ribonucleotide-RNA + H2O = a 3'-end 2'-phospho-ribonucleotide-RNA + H(+)</text>
        <dbReference type="Rhea" id="RHEA:11828"/>
        <dbReference type="Rhea" id="RHEA-COMP:10464"/>
        <dbReference type="Rhea" id="RHEA-COMP:17353"/>
        <dbReference type="ChEBI" id="CHEBI:15377"/>
        <dbReference type="ChEBI" id="CHEBI:15378"/>
        <dbReference type="ChEBI" id="CHEBI:83064"/>
        <dbReference type="ChEBI" id="CHEBI:173113"/>
        <dbReference type="EC" id="3.1.4.58"/>
    </reaction>
</comment>
<feature type="active site" description="Proton acceptor" evidence="2">
    <location>
        <position position="119"/>
    </location>
</feature>
<dbReference type="EC" id="3.1.4.58" evidence="2"/>
<dbReference type="GO" id="GO:0008664">
    <property type="term" value="F:RNA 2',3'-cyclic 3'-phosphodiesterase activity"/>
    <property type="evidence" value="ECO:0007669"/>
    <property type="project" value="UniProtKB-EC"/>
</dbReference>
<feature type="short sequence motif" description="HXTX 1" evidence="2">
    <location>
        <begin position="38"/>
        <end position="41"/>
    </location>
</feature>
<keyword evidence="1 2" id="KW-0378">Hydrolase</keyword>
<evidence type="ECO:0000313" key="4">
    <source>
        <dbReference type="EMBL" id="RZB28787.1"/>
    </source>
</evidence>